<accession>A0A2W6NPL2</accession>
<dbReference type="EMBL" id="QKWW01000001">
    <property type="protein sequence ID" value="PZT57774.1"/>
    <property type="molecule type" value="Genomic_DNA"/>
</dbReference>
<protein>
    <recommendedName>
        <fullName evidence="4">HAMP domain-containing protein</fullName>
    </recommendedName>
</protein>
<evidence type="ECO:0000256" key="1">
    <source>
        <dbReference type="SAM" id="Phobius"/>
    </source>
</evidence>
<dbReference type="RefSeq" id="WP_111268241.1">
    <property type="nucleotide sequence ID" value="NZ_QKWW01000001.1"/>
</dbReference>
<evidence type="ECO:0000313" key="2">
    <source>
        <dbReference type="EMBL" id="PZT57774.1"/>
    </source>
</evidence>
<evidence type="ECO:0008006" key="4">
    <source>
        <dbReference type="Google" id="ProtNLM"/>
    </source>
</evidence>
<name>A0A2W6NPL2_9BACL</name>
<reference evidence="2 3" key="1">
    <citation type="submission" date="2018-06" db="EMBL/GenBank/DDBJ databases">
        <title>Isolation of heavy metals resistant Paenibacillus silvae NC2 from Gold-Copper mine in ZiJin, China.</title>
        <authorList>
            <person name="Xu J."/>
            <person name="Mazhar H.S."/>
            <person name="Rensing C."/>
        </authorList>
    </citation>
    <scope>NUCLEOTIDE SEQUENCE [LARGE SCALE GENOMIC DNA]</scope>
    <source>
        <strain evidence="2 3">NC2</strain>
    </source>
</reference>
<feature type="transmembrane region" description="Helical" evidence="1">
    <location>
        <begin position="12"/>
        <end position="31"/>
    </location>
</feature>
<keyword evidence="1" id="KW-0812">Transmembrane</keyword>
<dbReference type="Proteomes" id="UP000249204">
    <property type="component" value="Unassembled WGS sequence"/>
</dbReference>
<proteinExistence type="predicted"/>
<dbReference type="AlphaFoldDB" id="A0A2W6NPL2"/>
<keyword evidence="1" id="KW-0472">Membrane</keyword>
<organism evidence="2 3">
    <name type="scientific">Paenibacillus silvae</name>
    <dbReference type="NCBI Taxonomy" id="1325358"/>
    <lineage>
        <taxon>Bacteria</taxon>
        <taxon>Bacillati</taxon>
        <taxon>Bacillota</taxon>
        <taxon>Bacilli</taxon>
        <taxon>Bacillales</taxon>
        <taxon>Paenibacillaceae</taxon>
        <taxon>Paenibacillus</taxon>
    </lineage>
</organism>
<keyword evidence="1" id="KW-1133">Transmembrane helix</keyword>
<comment type="caution">
    <text evidence="2">The sequence shown here is derived from an EMBL/GenBank/DDBJ whole genome shotgun (WGS) entry which is preliminary data.</text>
</comment>
<evidence type="ECO:0000313" key="3">
    <source>
        <dbReference type="Proteomes" id="UP000249204"/>
    </source>
</evidence>
<feature type="transmembrane region" description="Helical" evidence="1">
    <location>
        <begin position="51"/>
        <end position="79"/>
    </location>
</feature>
<sequence>MGTRVNTVRMKYIYICGASAVLSTVLLFVMFQLMNLVYRFMFHDVPWITQLVHWCINVIGKKPILLVAGGGLFTLFFWIRSQKIADDVGQLVRGTQQLANGRIPEPIRVLSSGELRQLSDQINAIAVLMTKEAGHHQVSRVRAKEAEAVTYVQPQVESKRTSLPVELTLYGIQSALEELMNGPSGKDQEVLHWAKMAYEQTNLLRHALEIPDWSIRNKQQEQNFTQAQAEEAKC</sequence>
<gene>
    <name evidence="2" type="ORF">DN757_00050</name>
</gene>